<keyword evidence="5" id="KW-0472">Membrane</keyword>
<evidence type="ECO:0000256" key="8">
    <source>
        <dbReference type="SAM" id="SignalP"/>
    </source>
</evidence>
<evidence type="ECO:0000256" key="1">
    <source>
        <dbReference type="ARBA" id="ARBA00004635"/>
    </source>
</evidence>
<dbReference type="RefSeq" id="WP_188042056.1">
    <property type="nucleotide sequence ID" value="NZ_JACVHF010000058.1"/>
</dbReference>
<evidence type="ECO:0000256" key="4">
    <source>
        <dbReference type="ARBA" id="ARBA00022729"/>
    </source>
</evidence>
<feature type="chain" id="PRO_5046068840" evidence="8">
    <location>
        <begin position="22"/>
        <end position="427"/>
    </location>
</feature>
<dbReference type="InterPro" id="IPR008844">
    <property type="entry name" value="Spore_GerAC-like"/>
</dbReference>
<dbReference type="InterPro" id="IPR038501">
    <property type="entry name" value="Spore_GerAC_C_sf"/>
</dbReference>
<evidence type="ECO:0000259" key="9">
    <source>
        <dbReference type="Pfam" id="PF05504"/>
    </source>
</evidence>
<gene>
    <name evidence="11" type="ORF">H1S01_19525</name>
</gene>
<keyword evidence="7" id="KW-0449">Lipoprotein</keyword>
<evidence type="ECO:0000313" key="11">
    <source>
        <dbReference type="EMBL" id="MBC9786637.1"/>
    </source>
</evidence>
<evidence type="ECO:0000256" key="7">
    <source>
        <dbReference type="ARBA" id="ARBA00023288"/>
    </source>
</evidence>
<organism evidence="11 12">
    <name type="scientific">Heliobacterium chlorum</name>
    <dbReference type="NCBI Taxonomy" id="2698"/>
    <lineage>
        <taxon>Bacteria</taxon>
        <taxon>Bacillati</taxon>
        <taxon>Bacillota</taxon>
        <taxon>Clostridia</taxon>
        <taxon>Eubacteriales</taxon>
        <taxon>Heliobacteriaceae</taxon>
        <taxon>Heliobacterium</taxon>
    </lineage>
</organism>
<evidence type="ECO:0000256" key="5">
    <source>
        <dbReference type="ARBA" id="ARBA00023136"/>
    </source>
</evidence>
<comment type="caution">
    <text evidence="11">The sequence shown here is derived from an EMBL/GenBank/DDBJ whole genome shotgun (WGS) entry which is preliminary data.</text>
</comment>
<evidence type="ECO:0000256" key="3">
    <source>
        <dbReference type="ARBA" id="ARBA00022544"/>
    </source>
</evidence>
<accession>A0ABR7T8X8</accession>
<protein>
    <submittedName>
        <fullName evidence="11">Ger(X)C family spore germination protein</fullName>
    </submittedName>
</protein>
<proteinExistence type="inferred from homology"/>
<dbReference type="EMBL" id="JACVHF010000058">
    <property type="protein sequence ID" value="MBC9786637.1"/>
    <property type="molecule type" value="Genomic_DNA"/>
</dbReference>
<comment type="subcellular location">
    <subcellularLocation>
        <location evidence="1">Membrane</location>
        <topology evidence="1">Lipid-anchor</topology>
    </subcellularLocation>
</comment>
<name>A0ABR7T8X8_HELCL</name>
<dbReference type="Proteomes" id="UP000617402">
    <property type="component" value="Unassembled WGS sequence"/>
</dbReference>
<dbReference type="InterPro" id="IPR057336">
    <property type="entry name" value="GerAC_N"/>
</dbReference>
<feature type="signal peptide" evidence="8">
    <location>
        <begin position="1"/>
        <end position="21"/>
    </location>
</feature>
<dbReference type="PANTHER" id="PTHR35789:SF1">
    <property type="entry name" value="SPORE GERMINATION PROTEIN B3"/>
    <property type="match status" value="1"/>
</dbReference>
<keyword evidence="4 8" id="KW-0732">Signal</keyword>
<reference evidence="11 12" key="1">
    <citation type="submission" date="2020-07" db="EMBL/GenBank/DDBJ databases">
        <title>Draft whole-genome sequence of Heliobacterium chlorum DSM 3682, type strain.</title>
        <authorList>
            <person name="Kyndt J.A."/>
            <person name="Meyer T.E."/>
            <person name="Imhoff J.F."/>
        </authorList>
    </citation>
    <scope>NUCLEOTIDE SEQUENCE [LARGE SCALE GENOMIC DNA]</scope>
    <source>
        <strain evidence="11 12">DSM 3682</strain>
    </source>
</reference>
<keyword evidence="3" id="KW-0309">Germination</keyword>
<feature type="domain" description="Spore germination protein N-terminal" evidence="10">
    <location>
        <begin position="20"/>
        <end position="198"/>
    </location>
</feature>
<dbReference type="Pfam" id="PF05504">
    <property type="entry name" value="Spore_GerAC"/>
    <property type="match status" value="1"/>
</dbReference>
<dbReference type="Gene3D" id="3.30.300.210">
    <property type="entry name" value="Nutrient germinant receptor protein C, domain 3"/>
    <property type="match status" value="1"/>
</dbReference>
<dbReference type="NCBIfam" id="TIGR02887">
    <property type="entry name" value="spore_ger_x_C"/>
    <property type="match status" value="1"/>
</dbReference>
<evidence type="ECO:0000256" key="2">
    <source>
        <dbReference type="ARBA" id="ARBA00007886"/>
    </source>
</evidence>
<comment type="similarity">
    <text evidence="2">Belongs to the GerABKC lipoprotein family.</text>
</comment>
<keyword evidence="6" id="KW-0564">Palmitate</keyword>
<feature type="domain" description="Spore germination GerAC-like C-terminal" evidence="9">
    <location>
        <begin position="253"/>
        <end position="417"/>
    </location>
</feature>
<dbReference type="Pfam" id="PF25198">
    <property type="entry name" value="Spore_GerAC_N"/>
    <property type="match status" value="1"/>
</dbReference>
<dbReference type="PANTHER" id="PTHR35789">
    <property type="entry name" value="SPORE GERMINATION PROTEIN B3"/>
    <property type="match status" value="1"/>
</dbReference>
<keyword evidence="12" id="KW-1185">Reference proteome</keyword>
<evidence type="ECO:0000259" key="10">
    <source>
        <dbReference type="Pfam" id="PF25198"/>
    </source>
</evidence>
<sequence>MKCLKFMYVILLLLCAGCWDNRELEQQIFVQSMGVDKGLNGNVDVTFRLAVPRAFGTSAQAPSTKNVGESTKNITISARSILEAMTLADVVTERTLNYRHIRAITFGEQIAREGLSHHLDAFVRFPEFRRSVYFFIAKGTTAQTVIKTANPVVETSVSRYIEGLVRNANRMGFVRMVTLHEFLVETEQPNVNVVLPLIITNPIVASEKDGSSKSLTSLPELHQKSSSEMIEAPGASKVTPLSRAGGNSSEFIGLAVFKGGKMIDDWSGWDSMVYGLLRGTYKRGVWTFQHPNNKYTFSMEIKPSRKENVVVEWSDNQAVLNVDLKLEANVLELQSLEQHVSPEDKPVLEQTMNDVIRERTEKLISKAQADGVDPMYFARFIRTQMFTTDEYENLNWLEWFAKAKVNVTVETKIRRPGLQIQPPILRE</sequence>
<dbReference type="InterPro" id="IPR046953">
    <property type="entry name" value="Spore_GerAC-like_C"/>
</dbReference>
<evidence type="ECO:0000256" key="6">
    <source>
        <dbReference type="ARBA" id="ARBA00023139"/>
    </source>
</evidence>
<evidence type="ECO:0000313" key="12">
    <source>
        <dbReference type="Proteomes" id="UP000617402"/>
    </source>
</evidence>